<feature type="chain" id="PRO_5015594142" description="laccase" evidence="16">
    <location>
        <begin position="21"/>
        <end position="884"/>
    </location>
</feature>
<feature type="region of interest" description="Disordered" evidence="15">
    <location>
        <begin position="266"/>
        <end position="295"/>
    </location>
</feature>
<keyword evidence="9" id="KW-0560">Oxidoreductase</keyword>
<dbReference type="InterPro" id="IPR045087">
    <property type="entry name" value="Cu-oxidase_fam"/>
</dbReference>
<comment type="cofactor">
    <cofactor evidence="2">
        <name>Cu cation</name>
        <dbReference type="ChEBI" id="CHEBI:23378"/>
    </cofactor>
</comment>
<feature type="disulfide bond" evidence="14">
    <location>
        <begin position="45"/>
        <end position="59"/>
    </location>
</feature>
<dbReference type="FunFam" id="2.60.40.420:FF:000046">
    <property type="entry name" value="Multicopper oxidase"/>
    <property type="match status" value="1"/>
</dbReference>
<dbReference type="CDD" id="cd13901">
    <property type="entry name" value="CuRO_3_MaLCC_like"/>
    <property type="match status" value="1"/>
</dbReference>
<feature type="signal peptide" evidence="16">
    <location>
        <begin position="1"/>
        <end position="20"/>
    </location>
</feature>
<dbReference type="PROSITE" id="PS50941">
    <property type="entry name" value="CHIT_BIND_I_2"/>
    <property type="match status" value="2"/>
</dbReference>
<comment type="caution">
    <text evidence="14">Lacks conserved residue(s) required for the propagation of feature annotation.</text>
</comment>
<proteinExistence type="inferred from homology"/>
<dbReference type="FunFam" id="2.60.40.420:FF:000038">
    <property type="entry name" value="Extracellular dihydrogeodin oxidase/laccase"/>
    <property type="match status" value="1"/>
</dbReference>
<evidence type="ECO:0000313" key="19">
    <source>
        <dbReference type="Proteomes" id="UP000240883"/>
    </source>
</evidence>
<dbReference type="InterPro" id="IPR001117">
    <property type="entry name" value="Cu-oxidase_2nd"/>
</dbReference>
<feature type="domain" description="Chitin-binding type-1" evidence="17">
    <location>
        <begin position="80"/>
        <end position="126"/>
    </location>
</feature>
<dbReference type="InterPro" id="IPR001002">
    <property type="entry name" value="Chitin-bd_1"/>
</dbReference>
<evidence type="ECO:0000256" key="14">
    <source>
        <dbReference type="PROSITE-ProRule" id="PRU00261"/>
    </source>
</evidence>
<dbReference type="GO" id="GO:0046274">
    <property type="term" value="P:lignin catabolic process"/>
    <property type="evidence" value="ECO:0007669"/>
    <property type="project" value="UniProtKB-KW"/>
</dbReference>
<keyword evidence="13" id="KW-0439">Lignin degradation</keyword>
<keyword evidence="10" id="KW-0186">Copper</keyword>
<dbReference type="GO" id="GO:0005507">
    <property type="term" value="F:copper ion binding"/>
    <property type="evidence" value="ECO:0007669"/>
    <property type="project" value="InterPro"/>
</dbReference>
<dbReference type="CDD" id="cd13854">
    <property type="entry name" value="CuRO_1_MaLCC_like"/>
    <property type="match status" value="1"/>
</dbReference>
<keyword evidence="6" id="KW-0479">Metal-binding</keyword>
<dbReference type="Pfam" id="PF07731">
    <property type="entry name" value="Cu-oxidase_2"/>
    <property type="match status" value="1"/>
</dbReference>
<dbReference type="EMBL" id="KZ678129">
    <property type="protein sequence ID" value="PSN73719.1"/>
    <property type="molecule type" value="Genomic_DNA"/>
</dbReference>
<dbReference type="Proteomes" id="UP000240883">
    <property type="component" value="Unassembled WGS sequence"/>
</dbReference>
<dbReference type="GO" id="GO:0052716">
    <property type="term" value="F:hydroquinone:oxygen oxidoreductase activity"/>
    <property type="evidence" value="ECO:0007669"/>
    <property type="project" value="UniProtKB-EC"/>
</dbReference>
<dbReference type="SUPFAM" id="SSF49503">
    <property type="entry name" value="Cupredoxins"/>
    <property type="match status" value="3"/>
</dbReference>
<evidence type="ECO:0000313" key="18">
    <source>
        <dbReference type="EMBL" id="PSN73719.1"/>
    </source>
</evidence>
<evidence type="ECO:0000256" key="1">
    <source>
        <dbReference type="ARBA" id="ARBA00000349"/>
    </source>
</evidence>
<dbReference type="InterPro" id="IPR008972">
    <property type="entry name" value="Cupredoxin"/>
</dbReference>
<dbReference type="Pfam" id="PF00394">
    <property type="entry name" value="Cu-oxidase"/>
    <property type="match status" value="1"/>
</dbReference>
<keyword evidence="8" id="KW-0677">Repeat</keyword>
<dbReference type="Gene3D" id="2.60.40.420">
    <property type="entry name" value="Cupredoxins - blue copper proteins"/>
    <property type="match status" value="3"/>
</dbReference>
<evidence type="ECO:0000256" key="15">
    <source>
        <dbReference type="SAM" id="MobiDB-lite"/>
    </source>
</evidence>
<sequence>MRFDGHLLGLALASLSLVLAQDMETSHDGSCGNGVSCMGSNFGSCCSASGECGATTDYCGKGCQIDFGFCQDTQGKPSPDGTCAGGIGYTCKGSGYGDCCSQYEFCGSTNEFCGNGCIPGFGDCSSSTSSNSSTSSTASSSAAASSSSAPPSKKRNLQARTDATGVGCPDGTTYTTPCGAVFQVECNIDHHGGDIWFTGNGFYTDNFDDCLAECTRWPNCINVAWRKAGDVGPCYIKDYIGPVVNNTYVWGGILIQNCTDGPASTTPALNTPPYATPTTSTEAASTTDSAISSTEAASTTGSATITTITASTYTSTATVNSTSTTSPSSCPTAFSKRADDDCVPCQGQSGSLPYCGADVYTDNYKFTPKTCRTVYYTLDITNTTIAPDGRSRLALLVNGQMPGPAIEANWGDTVVVTVNNKMQNNGTSIHFHGIRQLNNSEYDGVPSITQCPIAPGDSMTYTWVATNYGTSWYHSHFAIQAWEGVMGPMIIHGPTSDQYDVDAGTIMLQDWSLRTVDSMYDAAQDAITGGPRRMDNGLINGMNTWGVQGTANQTGQRFELGTKFEPGKSYLFRIINGAIQSTYKFYIDGHTLEVINMDFTNIKPYKTNILNINIGQRYMVIVRADQPVGDYWMRADNQNACSATIQADDIKGIVRYSGSAGATPTTTKYNYTTECVDEPLASLIPMAQINATDKDLSWTKDVTIAANSQQLFKWYLSGTTFDSRYEDPTLVRVLANDTAPTYSGNLILDLPTMGQWIYIVVQSTIPLPHPIHLHGHDFFILAAGTGSYSAGSTVLNLNNPPRRDTANMPARGFLVLAFETDNPGSWLMHCHIGWHTSMGFALQILEGQSLIEDTVKDECALYGTCANWKTWAAQNNFMQHDSGV</sequence>
<dbReference type="InterPro" id="IPR036861">
    <property type="entry name" value="Endochitinase-like_sf"/>
</dbReference>
<dbReference type="Gene3D" id="3.30.60.10">
    <property type="entry name" value="Endochitinase-like"/>
    <property type="match status" value="2"/>
</dbReference>
<dbReference type="FunFam" id="2.60.40.420:FF:000021">
    <property type="entry name" value="Extracellular dihydrogeodin oxidase/laccase"/>
    <property type="match status" value="1"/>
</dbReference>
<reference evidence="18 19" key="1">
    <citation type="journal article" date="2018" name="Front. Microbiol.">
        <title>Genome-Wide Analysis of Corynespora cassiicola Leaf Fall Disease Putative Effectors.</title>
        <authorList>
            <person name="Lopez D."/>
            <person name="Ribeiro S."/>
            <person name="Label P."/>
            <person name="Fumanal B."/>
            <person name="Venisse J.S."/>
            <person name="Kohler A."/>
            <person name="de Oliveira R.R."/>
            <person name="Labutti K."/>
            <person name="Lipzen A."/>
            <person name="Lail K."/>
            <person name="Bauer D."/>
            <person name="Ohm R.A."/>
            <person name="Barry K.W."/>
            <person name="Spatafora J."/>
            <person name="Grigoriev I.V."/>
            <person name="Martin F.M."/>
            <person name="Pujade-Renaud V."/>
        </authorList>
    </citation>
    <scope>NUCLEOTIDE SEQUENCE [LARGE SCALE GENOMIC DNA]</scope>
    <source>
        <strain evidence="18 19">Philippines</strain>
    </source>
</reference>
<evidence type="ECO:0000256" key="9">
    <source>
        <dbReference type="ARBA" id="ARBA00023002"/>
    </source>
</evidence>
<accession>A0A2T2P7W5</accession>
<dbReference type="OrthoDB" id="2121828at2759"/>
<dbReference type="PANTHER" id="PTHR11709:SF502">
    <property type="entry name" value="MULTICOPPER OXIDASE"/>
    <property type="match status" value="1"/>
</dbReference>
<dbReference type="EC" id="1.10.3.2" evidence="4"/>
<dbReference type="GO" id="GO:0008061">
    <property type="term" value="F:chitin binding"/>
    <property type="evidence" value="ECO:0007669"/>
    <property type="project" value="UniProtKB-UniRule"/>
</dbReference>
<evidence type="ECO:0000256" key="5">
    <source>
        <dbReference type="ARBA" id="ARBA00022669"/>
    </source>
</evidence>
<dbReference type="InterPro" id="IPR011707">
    <property type="entry name" value="Cu-oxidase-like_N"/>
</dbReference>
<comment type="catalytic activity">
    <reaction evidence="1">
        <text>4 hydroquinone + O2 = 4 benzosemiquinone + 2 H2O</text>
        <dbReference type="Rhea" id="RHEA:11276"/>
        <dbReference type="ChEBI" id="CHEBI:15377"/>
        <dbReference type="ChEBI" id="CHEBI:15379"/>
        <dbReference type="ChEBI" id="CHEBI:17594"/>
        <dbReference type="ChEBI" id="CHEBI:17977"/>
        <dbReference type="EC" id="1.10.3.2"/>
    </reaction>
</comment>
<dbReference type="SUPFAM" id="SSF57016">
    <property type="entry name" value="Plant lectins/antimicrobial peptides"/>
    <property type="match status" value="2"/>
</dbReference>
<evidence type="ECO:0000256" key="3">
    <source>
        <dbReference type="ARBA" id="ARBA00010609"/>
    </source>
</evidence>
<evidence type="ECO:0000256" key="13">
    <source>
        <dbReference type="ARBA" id="ARBA00023185"/>
    </source>
</evidence>
<feature type="disulfide bond" evidence="14">
    <location>
        <begin position="31"/>
        <end position="46"/>
    </location>
</feature>
<dbReference type="InterPro" id="IPR011706">
    <property type="entry name" value="Cu-oxidase_C"/>
</dbReference>
<evidence type="ECO:0000256" key="16">
    <source>
        <dbReference type="SAM" id="SignalP"/>
    </source>
</evidence>
<feature type="compositionally biased region" description="Low complexity" evidence="15">
    <location>
        <begin position="271"/>
        <end position="295"/>
    </location>
</feature>
<feature type="domain" description="Chitin-binding type-1" evidence="17">
    <location>
        <begin position="28"/>
        <end position="72"/>
    </location>
</feature>
<keyword evidence="5 14" id="KW-0147">Chitin-binding</keyword>
<keyword evidence="11 14" id="KW-1015">Disulfide bond</keyword>
<dbReference type="PANTHER" id="PTHR11709">
    <property type="entry name" value="MULTI-COPPER OXIDASE"/>
    <property type="match status" value="1"/>
</dbReference>
<feature type="disulfide bond" evidence="14">
    <location>
        <begin position="99"/>
        <end position="113"/>
    </location>
</feature>
<keyword evidence="7 16" id="KW-0732">Signal</keyword>
<evidence type="ECO:0000259" key="17">
    <source>
        <dbReference type="PROSITE" id="PS50941"/>
    </source>
</evidence>
<keyword evidence="12" id="KW-0325">Glycoprotein</keyword>
<evidence type="ECO:0000256" key="7">
    <source>
        <dbReference type="ARBA" id="ARBA00022729"/>
    </source>
</evidence>
<gene>
    <name evidence="18" type="ORF">BS50DRAFT_193975</name>
</gene>
<comment type="similarity">
    <text evidence="3">Belongs to the multicopper oxidase family.</text>
</comment>
<evidence type="ECO:0000256" key="10">
    <source>
        <dbReference type="ARBA" id="ARBA00023008"/>
    </source>
</evidence>
<evidence type="ECO:0000256" key="4">
    <source>
        <dbReference type="ARBA" id="ARBA00012297"/>
    </source>
</evidence>
<evidence type="ECO:0000256" key="11">
    <source>
        <dbReference type="ARBA" id="ARBA00023157"/>
    </source>
</evidence>
<keyword evidence="19" id="KW-1185">Reference proteome</keyword>
<dbReference type="CDD" id="cd13880">
    <property type="entry name" value="CuRO_2_MaLCC_like"/>
    <property type="match status" value="1"/>
</dbReference>
<evidence type="ECO:0000256" key="12">
    <source>
        <dbReference type="ARBA" id="ARBA00023180"/>
    </source>
</evidence>
<evidence type="ECO:0000256" key="8">
    <source>
        <dbReference type="ARBA" id="ARBA00022737"/>
    </source>
</evidence>
<dbReference type="AlphaFoldDB" id="A0A2T2P7W5"/>
<dbReference type="CDD" id="cd11618">
    <property type="entry name" value="ChtBD1_1"/>
    <property type="match status" value="2"/>
</dbReference>
<evidence type="ECO:0000256" key="6">
    <source>
        <dbReference type="ARBA" id="ARBA00022723"/>
    </source>
</evidence>
<dbReference type="STRING" id="1448308.A0A2T2P7W5"/>
<evidence type="ECO:0000256" key="2">
    <source>
        <dbReference type="ARBA" id="ARBA00001935"/>
    </source>
</evidence>
<name>A0A2T2P7W5_CORCC</name>
<protein>
    <recommendedName>
        <fullName evidence="4">laccase</fullName>
        <ecNumber evidence="4">1.10.3.2</ecNumber>
    </recommendedName>
</protein>
<organism evidence="18 19">
    <name type="scientific">Corynespora cassiicola Philippines</name>
    <dbReference type="NCBI Taxonomy" id="1448308"/>
    <lineage>
        <taxon>Eukaryota</taxon>
        <taxon>Fungi</taxon>
        <taxon>Dikarya</taxon>
        <taxon>Ascomycota</taxon>
        <taxon>Pezizomycotina</taxon>
        <taxon>Dothideomycetes</taxon>
        <taxon>Pleosporomycetidae</taxon>
        <taxon>Pleosporales</taxon>
        <taxon>Corynesporascaceae</taxon>
        <taxon>Corynespora</taxon>
    </lineage>
</organism>
<dbReference type="Pfam" id="PF07732">
    <property type="entry name" value="Cu-oxidase_3"/>
    <property type="match status" value="1"/>
</dbReference>